<evidence type="ECO:0000313" key="2">
    <source>
        <dbReference type="Proteomes" id="UP000030151"/>
    </source>
</evidence>
<protein>
    <submittedName>
        <fullName evidence="1">Uncharacterized protein</fullName>
    </submittedName>
</protein>
<comment type="caution">
    <text evidence="1">The sequence shown here is derived from an EMBL/GenBank/DDBJ whole genome shotgun (WGS) entry which is preliminary data.</text>
</comment>
<gene>
    <name evidence="1" type="ORF">X797_004811</name>
</gene>
<accession>A0A0A1UXE0</accession>
<reference evidence="1 2" key="1">
    <citation type="submission" date="2014-02" db="EMBL/GenBank/DDBJ databases">
        <title>The genome sequence of the entomopathogenic fungus Metarhizium robertsii ARSEF 2575.</title>
        <authorList>
            <person name="Giuliano Garisto Donzelli B."/>
            <person name="Roe B.A."/>
            <person name="Macmil S.L."/>
            <person name="Krasnoff S.B."/>
            <person name="Gibson D.M."/>
        </authorList>
    </citation>
    <scope>NUCLEOTIDE SEQUENCE [LARGE SCALE GENOMIC DNA]</scope>
    <source>
        <strain evidence="1 2">ARSEF 2575</strain>
    </source>
</reference>
<evidence type="ECO:0000313" key="1">
    <source>
        <dbReference type="EMBL" id="EXV01978.1"/>
    </source>
</evidence>
<sequence length="133" mass="14518">MDGPTEATFGAAIKQLALNEDARLGQANPSSSAFRETSINRKDRQIKLHSFRFNLDDLEALSLKAIPEFGVAAMLFRDDHLLAEYHIPSTLRSALDELDIKTFVGDALTPSRNAPENLCVAGNLSYGGRQTGL</sequence>
<dbReference type="AlphaFoldDB" id="A0A0A1UXE0"/>
<proteinExistence type="predicted"/>
<dbReference type="HOGENOM" id="CLU_157406_0_0_1"/>
<dbReference type="EMBL" id="JELW01000006">
    <property type="protein sequence ID" value="EXV01978.1"/>
    <property type="molecule type" value="Genomic_DNA"/>
</dbReference>
<name>A0A0A1UXE0_9HYPO</name>
<dbReference type="Proteomes" id="UP000030151">
    <property type="component" value="Unassembled WGS sequence"/>
</dbReference>
<dbReference type="OrthoDB" id="4936870at2759"/>
<organism evidence="1 2">
    <name type="scientific">Metarhizium robertsii</name>
    <dbReference type="NCBI Taxonomy" id="568076"/>
    <lineage>
        <taxon>Eukaryota</taxon>
        <taxon>Fungi</taxon>
        <taxon>Dikarya</taxon>
        <taxon>Ascomycota</taxon>
        <taxon>Pezizomycotina</taxon>
        <taxon>Sordariomycetes</taxon>
        <taxon>Hypocreomycetidae</taxon>
        <taxon>Hypocreales</taxon>
        <taxon>Clavicipitaceae</taxon>
        <taxon>Metarhizium</taxon>
    </lineage>
</organism>